<feature type="transmembrane region" description="Helical" evidence="1">
    <location>
        <begin position="15"/>
        <end position="36"/>
    </location>
</feature>
<evidence type="ECO:0008006" key="4">
    <source>
        <dbReference type="Google" id="ProtNLM"/>
    </source>
</evidence>
<keyword evidence="1" id="KW-1133">Transmembrane helix</keyword>
<evidence type="ECO:0000256" key="1">
    <source>
        <dbReference type="SAM" id="Phobius"/>
    </source>
</evidence>
<feature type="transmembrane region" description="Helical" evidence="1">
    <location>
        <begin position="144"/>
        <end position="170"/>
    </location>
</feature>
<keyword evidence="3" id="KW-1185">Reference proteome</keyword>
<proteinExistence type="predicted"/>
<dbReference type="EMBL" id="CP022022">
    <property type="protein sequence ID" value="ASF42392.1"/>
    <property type="molecule type" value="Genomic_DNA"/>
</dbReference>
<protein>
    <recommendedName>
        <fullName evidence="4">CPBP family intramembrane metalloprotease</fullName>
    </recommendedName>
</protein>
<evidence type="ECO:0000313" key="3">
    <source>
        <dbReference type="Proteomes" id="UP000197007"/>
    </source>
</evidence>
<reference evidence="3" key="1">
    <citation type="submission" date="2017-06" db="EMBL/GenBank/DDBJ databases">
        <title>Complete genome sequence of Capnocytophaga sp. KCOM 1579 (=ChDC OS43) isolated from a human refractory periapical abscess lesion.</title>
        <authorList>
            <person name="Kook J.-K."/>
            <person name="Park S.-N."/>
            <person name="Lim Y.K."/>
            <person name="Roh H."/>
        </authorList>
    </citation>
    <scope>NUCLEOTIDE SEQUENCE [LARGE SCALE GENOMIC DNA]</scope>
    <source>
        <strain evidence="3">ChDC OS43</strain>
    </source>
</reference>
<dbReference type="AlphaFoldDB" id="A0A1Z4BM93"/>
<feature type="transmembrane region" description="Helical" evidence="1">
    <location>
        <begin position="43"/>
        <end position="64"/>
    </location>
</feature>
<sequence>MATTAFKNNYRNIRIVVLCFVGYILLNWFSPFLMLLNYDFVRLFITFITSVIVMIPIVIGYKLLDDKGNYLQVFGVEGNIKEGLIAGGVLFLAAWIFSIFSLDFLRNLVYVKWLLYIFIEVFVIDLCVQAFFFRKITTYTGWSFFRIILFYVAIYSAVALVTAFVSLLFNSEILSKIGDDLKLLNMIPMDLLLKGILSLLRFILTASFLYWLYVEWNFNLWVVVFAHLVLNLANGLTFLKIPIFILLIVTGVIGTILYKREKGLPLAIKRFWS</sequence>
<feature type="transmembrane region" description="Helical" evidence="1">
    <location>
        <begin position="191"/>
        <end position="213"/>
    </location>
</feature>
<feature type="transmembrane region" description="Helical" evidence="1">
    <location>
        <begin position="114"/>
        <end position="132"/>
    </location>
</feature>
<gene>
    <name evidence="2" type="ORF">CBG49_04480</name>
</gene>
<accession>A0A1Z4BM93</accession>
<dbReference type="KEGG" id="capn:CBG49_04480"/>
<dbReference type="RefSeq" id="WP_088593551.1">
    <property type="nucleotide sequence ID" value="NZ_CP022022.1"/>
</dbReference>
<keyword evidence="1" id="KW-0472">Membrane</keyword>
<keyword evidence="1" id="KW-0812">Transmembrane</keyword>
<dbReference type="Proteomes" id="UP000197007">
    <property type="component" value="Chromosome"/>
</dbReference>
<feature type="transmembrane region" description="Helical" evidence="1">
    <location>
        <begin position="233"/>
        <end position="258"/>
    </location>
</feature>
<evidence type="ECO:0000313" key="2">
    <source>
        <dbReference type="EMBL" id="ASF42392.1"/>
    </source>
</evidence>
<organism evidence="2 3">
    <name type="scientific">Capnocytophaga endodontalis</name>
    <dbReference type="NCBI Taxonomy" id="2708117"/>
    <lineage>
        <taxon>Bacteria</taxon>
        <taxon>Pseudomonadati</taxon>
        <taxon>Bacteroidota</taxon>
        <taxon>Flavobacteriia</taxon>
        <taxon>Flavobacteriales</taxon>
        <taxon>Flavobacteriaceae</taxon>
        <taxon>Capnocytophaga</taxon>
    </lineage>
</organism>
<name>A0A1Z4BM93_9FLAO</name>
<feature type="transmembrane region" description="Helical" evidence="1">
    <location>
        <begin position="84"/>
        <end position="102"/>
    </location>
</feature>